<dbReference type="GO" id="GO:0050124">
    <property type="term" value="F:N-acylneuraminate-9-phosphatase activity"/>
    <property type="evidence" value="ECO:0007669"/>
    <property type="project" value="TreeGrafter"/>
</dbReference>
<evidence type="ECO:0000256" key="1">
    <source>
        <dbReference type="ARBA" id="ARBA00001946"/>
    </source>
</evidence>
<dbReference type="SFLD" id="SFLDS00003">
    <property type="entry name" value="Haloacid_Dehalogenase"/>
    <property type="match status" value="1"/>
</dbReference>
<protein>
    <submittedName>
        <fullName evidence="4">N-acetylneuraminic acid phosphatase</fullName>
    </submittedName>
</protein>
<evidence type="ECO:0000313" key="4">
    <source>
        <dbReference type="Ensembl" id="ENSNMLP00000038820.1"/>
    </source>
</evidence>
<dbReference type="Gene3D" id="3.40.50.1000">
    <property type="entry name" value="HAD superfamily/HAD-like"/>
    <property type="match status" value="1"/>
</dbReference>
<dbReference type="Gene3D" id="1.20.120.710">
    <property type="entry name" value="Haloacid dehalogenase hydrolase-like domain"/>
    <property type="match status" value="1"/>
</dbReference>
<keyword evidence="2" id="KW-0378">Hydrolase</keyword>
<organism evidence="4 5">
    <name type="scientific">Neogobius melanostomus</name>
    <name type="common">round goby</name>
    <dbReference type="NCBI Taxonomy" id="47308"/>
    <lineage>
        <taxon>Eukaryota</taxon>
        <taxon>Metazoa</taxon>
        <taxon>Chordata</taxon>
        <taxon>Craniata</taxon>
        <taxon>Vertebrata</taxon>
        <taxon>Euteleostomi</taxon>
        <taxon>Actinopterygii</taxon>
        <taxon>Neopterygii</taxon>
        <taxon>Teleostei</taxon>
        <taxon>Neoteleostei</taxon>
        <taxon>Acanthomorphata</taxon>
        <taxon>Gobiaria</taxon>
        <taxon>Gobiiformes</taxon>
        <taxon>Gobioidei</taxon>
        <taxon>Gobiidae</taxon>
        <taxon>Benthophilinae</taxon>
        <taxon>Neogobiini</taxon>
        <taxon>Neogobius</taxon>
    </lineage>
</organism>
<comment type="cofactor">
    <cofactor evidence="1">
        <name>Mg(2+)</name>
        <dbReference type="ChEBI" id="CHEBI:18420"/>
    </cofactor>
</comment>
<dbReference type="InterPro" id="IPR011950">
    <property type="entry name" value="HAD-SF_hydro_IA_CTE7"/>
</dbReference>
<dbReference type="Pfam" id="PF13419">
    <property type="entry name" value="HAD_2"/>
    <property type="match status" value="1"/>
</dbReference>
<proteinExistence type="predicted"/>
<dbReference type="SUPFAM" id="SSF56784">
    <property type="entry name" value="HAD-like"/>
    <property type="match status" value="1"/>
</dbReference>
<dbReference type="PANTHER" id="PTHR46470:SF3">
    <property type="entry name" value="N-ACYLNEURAMINATE-9-PHOSPHATASE"/>
    <property type="match status" value="1"/>
</dbReference>
<dbReference type="InterPro" id="IPR051400">
    <property type="entry name" value="HAD-like_hydrolase"/>
</dbReference>
<dbReference type="InterPro" id="IPR023214">
    <property type="entry name" value="HAD_sf"/>
</dbReference>
<dbReference type="NCBIfam" id="TIGR02253">
    <property type="entry name" value="CTE7"/>
    <property type="match status" value="1"/>
</dbReference>
<dbReference type="GO" id="GO:0046380">
    <property type="term" value="P:N-acetylneuraminate biosynthetic process"/>
    <property type="evidence" value="ECO:0007669"/>
    <property type="project" value="TreeGrafter"/>
</dbReference>
<dbReference type="NCBIfam" id="TIGR01549">
    <property type="entry name" value="HAD-SF-IA-v1"/>
    <property type="match status" value="1"/>
</dbReference>
<dbReference type="Proteomes" id="UP000694523">
    <property type="component" value="Unplaced"/>
</dbReference>
<dbReference type="InterPro" id="IPR041492">
    <property type="entry name" value="HAD_2"/>
</dbReference>
<accession>A0A8C6ULR7</accession>
<dbReference type="PANTHER" id="PTHR46470">
    <property type="entry name" value="N-ACYLNEURAMINATE-9-PHOSPHATASE"/>
    <property type="match status" value="1"/>
</dbReference>
<dbReference type="AlphaFoldDB" id="A0A8C6ULR7"/>
<dbReference type="Ensembl" id="ENSNMLT00000043209.1">
    <property type="protein sequence ID" value="ENSNMLP00000038820.1"/>
    <property type="gene ID" value="ENSNMLG00000023940.1"/>
</dbReference>
<sequence length="267" mass="29898">MHLLTGLCFRVRIEEQRGRRAFCKMENNGIKAIIFDLDNTLIDTSNAGVVALQKVGELLKSTLNLNDGAVETICDTFKQKLYTEVLDSAAGKSIDDIRTVHWEEAIRETAGAQQMSESLGSDCYKLWKSSRLQLLTMSLEVQALLRDLRTKYRLLLLTNGEAQTQREKVEVSSCEEFFDAVVVGGEQEEQKPSISIFRLCFEMLGVQARDCVMVGDSLDTDIEGGLKAAVRATVWIKTTWATESDSIKPHYTISDVLELPRVLAELN</sequence>
<dbReference type="SFLD" id="SFLDG01129">
    <property type="entry name" value="C1.5:_HAD__Beta-PGM__Phosphata"/>
    <property type="match status" value="1"/>
</dbReference>
<reference evidence="4" key="1">
    <citation type="submission" date="2025-08" db="UniProtKB">
        <authorList>
            <consortium name="Ensembl"/>
        </authorList>
    </citation>
    <scope>IDENTIFICATION</scope>
</reference>
<dbReference type="InterPro" id="IPR006439">
    <property type="entry name" value="HAD-SF_hydro_IA"/>
</dbReference>
<evidence type="ECO:0000256" key="3">
    <source>
        <dbReference type="ARBA" id="ARBA00022842"/>
    </source>
</evidence>
<dbReference type="InterPro" id="IPR036412">
    <property type="entry name" value="HAD-like_sf"/>
</dbReference>
<evidence type="ECO:0000256" key="2">
    <source>
        <dbReference type="ARBA" id="ARBA00022801"/>
    </source>
</evidence>
<keyword evidence="3" id="KW-0460">Magnesium</keyword>
<evidence type="ECO:0000313" key="5">
    <source>
        <dbReference type="Proteomes" id="UP000694523"/>
    </source>
</evidence>
<keyword evidence="5" id="KW-1185">Reference proteome</keyword>
<reference evidence="4" key="2">
    <citation type="submission" date="2025-09" db="UniProtKB">
        <authorList>
            <consortium name="Ensembl"/>
        </authorList>
    </citation>
    <scope>IDENTIFICATION</scope>
</reference>
<name>A0A8C6ULR7_9GOBI</name>